<reference evidence="1 2" key="1">
    <citation type="submission" date="2020-04" db="EMBL/GenBank/DDBJ databases">
        <title>Novel Mycoplasma species detected in Phocoena phocoena (harbor porpoise) from the USA.</title>
        <authorList>
            <person name="Volokhov D.V."/>
        </authorList>
    </citation>
    <scope>NUCLEOTIDE SEQUENCE [LARGE SCALE GENOMIC DNA]</scope>
    <source>
        <strain evidence="1 2">C264-NAS</strain>
    </source>
</reference>
<dbReference type="EMBL" id="CP051480">
    <property type="protein sequence ID" value="QJG66598.1"/>
    <property type="molecule type" value="Genomic_DNA"/>
</dbReference>
<accession>A0A858U731</accession>
<protein>
    <submittedName>
        <fullName evidence="1">Uncharacterized protein</fullName>
    </submittedName>
</protein>
<evidence type="ECO:0000313" key="2">
    <source>
        <dbReference type="Proteomes" id="UP000501728"/>
    </source>
</evidence>
<dbReference type="AlphaFoldDB" id="A0A858U731"/>
<evidence type="ECO:0000313" key="1">
    <source>
        <dbReference type="EMBL" id="QJG66598.1"/>
    </source>
</evidence>
<proteinExistence type="predicted"/>
<name>A0A858U731_9MOLU</name>
<organism evidence="1 2">
    <name type="scientific">Mycoplasma phocoeninasale</name>
    <dbReference type="NCBI Taxonomy" id="2726117"/>
    <lineage>
        <taxon>Bacteria</taxon>
        <taxon>Bacillati</taxon>
        <taxon>Mycoplasmatota</taxon>
        <taxon>Mollicutes</taxon>
        <taxon>Mycoplasmataceae</taxon>
        <taxon>Mycoplasma</taxon>
    </lineage>
</organism>
<keyword evidence="2" id="KW-1185">Reference proteome</keyword>
<dbReference type="KEGG" id="mphn:HGG64_02720"/>
<gene>
    <name evidence="1" type="ORF">HGG64_02720</name>
</gene>
<dbReference type="Proteomes" id="UP000501728">
    <property type="component" value="Chromosome"/>
</dbReference>
<sequence length="58" mass="6787">MNYLLRNQQNLNKMFNSANADFFAIEIIDFNDKDIMAINKFCIDNIFKGVNNVIISRI</sequence>
<dbReference type="RefSeq" id="WP_169580422.1">
    <property type="nucleotide sequence ID" value="NZ_CP051480.1"/>
</dbReference>